<evidence type="ECO:0000256" key="5">
    <source>
        <dbReference type="ARBA" id="ARBA00022787"/>
    </source>
</evidence>
<accession>A5DL29</accession>
<dbReference type="GeneID" id="5125727"/>
<dbReference type="InterPro" id="IPR023392">
    <property type="entry name" value="Tom20_dom_sf"/>
</dbReference>
<evidence type="ECO:0000256" key="1">
    <source>
        <dbReference type="ARBA" id="ARBA00004572"/>
    </source>
</evidence>
<dbReference type="Gene3D" id="1.20.960.10">
    <property type="entry name" value="Mitochondrial outer membrane translocase complex, subunit Tom20 domain"/>
    <property type="match status" value="1"/>
</dbReference>
<evidence type="ECO:0000256" key="4">
    <source>
        <dbReference type="ARBA" id="ARBA00022692"/>
    </source>
</evidence>
<keyword evidence="3" id="KW-0813">Transport</keyword>
<evidence type="ECO:0000256" key="6">
    <source>
        <dbReference type="ARBA" id="ARBA00022927"/>
    </source>
</evidence>
<dbReference type="InterPro" id="IPR002056">
    <property type="entry name" value="MAS20"/>
</dbReference>
<dbReference type="PRINTS" id="PR00351">
    <property type="entry name" value="OM20RECEPTOR"/>
</dbReference>
<dbReference type="eggNOG" id="KOG4056">
    <property type="taxonomic scope" value="Eukaryota"/>
</dbReference>
<dbReference type="AlphaFoldDB" id="A5DL29"/>
<dbReference type="VEuPathDB" id="FungiDB:PGUG_03980"/>
<dbReference type="GO" id="GO:0006886">
    <property type="term" value="P:intracellular protein transport"/>
    <property type="evidence" value="ECO:0007669"/>
    <property type="project" value="InterPro"/>
</dbReference>
<dbReference type="KEGG" id="pgu:PGUG_03980"/>
<proteinExistence type="inferred from homology"/>
<dbReference type="OrthoDB" id="2154253at2759"/>
<keyword evidence="6" id="KW-0653">Protein transport</keyword>
<dbReference type="GO" id="GO:0008320">
    <property type="term" value="F:protein transmembrane transporter activity"/>
    <property type="evidence" value="ECO:0007669"/>
    <property type="project" value="EnsemblFungi"/>
</dbReference>
<dbReference type="EMBL" id="CH408159">
    <property type="protein sequence ID" value="EDK39882.2"/>
    <property type="molecule type" value="Genomic_DNA"/>
</dbReference>
<dbReference type="HOGENOM" id="CLU_090411_0_0_1"/>
<dbReference type="RefSeq" id="XP_001483251.2">
    <property type="nucleotide sequence ID" value="XM_001483201.1"/>
</dbReference>
<dbReference type="PANTHER" id="PTHR12430:SF0">
    <property type="entry name" value="TRANSLOCASE OF OUTER MITOCHONDRIAL MEMBRANE 20"/>
    <property type="match status" value="1"/>
</dbReference>
<evidence type="ECO:0000313" key="15">
    <source>
        <dbReference type="EMBL" id="EDK39882.2"/>
    </source>
</evidence>
<dbReference type="GO" id="GO:0016031">
    <property type="term" value="P:tRNA import into mitochondrion"/>
    <property type="evidence" value="ECO:0007669"/>
    <property type="project" value="EnsemblFungi"/>
</dbReference>
<evidence type="ECO:0000313" key="16">
    <source>
        <dbReference type="Proteomes" id="UP000001997"/>
    </source>
</evidence>
<sequence>MGYLSHIPHNYPVYILSHTTRSHLKTFRQHFSIMSKFLTFTAVAATAVAAYAVYFDYNRRNSKEFRKSLKKKSVKQAKQAKKVEEESKKSKLDSIKKALAEELEKNPIPTELSEKENFFMQQVALGEQLSSLPGQKMDAALCFYKALAVYPNPTDILGIYQRSVPEEVYEIVVMMIAVQPPAAVTSILGSNKEPEIKPSEADLD</sequence>
<dbReference type="InParanoid" id="A5DL29"/>
<evidence type="ECO:0000256" key="10">
    <source>
        <dbReference type="ARBA" id="ARBA00042705"/>
    </source>
</evidence>
<dbReference type="GO" id="GO:0006605">
    <property type="term" value="P:protein targeting"/>
    <property type="evidence" value="ECO:0007669"/>
    <property type="project" value="InterPro"/>
</dbReference>
<feature type="transmembrane region" description="Helical" evidence="14">
    <location>
        <begin position="37"/>
        <end position="57"/>
    </location>
</feature>
<dbReference type="FunFam" id="1.20.960.10:FF:000002">
    <property type="entry name" value="Mitochondrial import receptor subunit TOM20"/>
    <property type="match status" value="1"/>
</dbReference>
<keyword evidence="8" id="KW-0496">Mitochondrion</keyword>
<evidence type="ECO:0000256" key="13">
    <source>
        <dbReference type="ARBA" id="ARBA00080405"/>
    </source>
</evidence>
<evidence type="ECO:0000256" key="8">
    <source>
        <dbReference type="ARBA" id="ARBA00023128"/>
    </source>
</evidence>
<dbReference type="STRING" id="294746.A5DL29"/>
<evidence type="ECO:0000256" key="9">
    <source>
        <dbReference type="ARBA" id="ARBA00023136"/>
    </source>
</evidence>
<comment type="similarity">
    <text evidence="2">Belongs to the Tom20 family.</text>
</comment>
<dbReference type="PIRSF" id="PIRSF037707">
    <property type="entry name" value="MAS20_rcpt"/>
    <property type="match status" value="1"/>
</dbReference>
<dbReference type="SUPFAM" id="SSF47157">
    <property type="entry name" value="Mitochondrial import receptor subunit Tom20"/>
    <property type="match status" value="1"/>
</dbReference>
<organism evidence="15 16">
    <name type="scientific">Meyerozyma guilliermondii (strain ATCC 6260 / CBS 566 / DSM 6381 / JCM 1539 / NBRC 10279 / NRRL Y-324)</name>
    <name type="common">Yeast</name>
    <name type="synonym">Candida guilliermondii</name>
    <dbReference type="NCBI Taxonomy" id="294746"/>
    <lineage>
        <taxon>Eukaryota</taxon>
        <taxon>Fungi</taxon>
        <taxon>Dikarya</taxon>
        <taxon>Ascomycota</taxon>
        <taxon>Saccharomycotina</taxon>
        <taxon>Pichiomycetes</taxon>
        <taxon>Debaryomycetaceae</taxon>
        <taxon>Meyerozyma</taxon>
    </lineage>
</organism>
<evidence type="ECO:0000256" key="3">
    <source>
        <dbReference type="ARBA" id="ARBA00022448"/>
    </source>
</evidence>
<keyword evidence="5" id="KW-1000">Mitochondrion outer membrane</keyword>
<dbReference type="OMA" id="HKRINAP"/>
<gene>
    <name evidence="15" type="ORF">PGUG_03980</name>
</gene>
<keyword evidence="4 14" id="KW-0812">Transmembrane</keyword>
<comment type="subcellular location">
    <subcellularLocation>
        <location evidence="1">Mitochondrion outer membrane</location>
        <topology evidence="1">Single-pass membrane protein</topology>
    </subcellularLocation>
</comment>
<dbReference type="Pfam" id="PF02064">
    <property type="entry name" value="MAS20"/>
    <property type="match status" value="1"/>
</dbReference>
<dbReference type="FunCoup" id="A5DL29">
    <property type="interactions" value="331"/>
</dbReference>
<name>A5DL29_PICGU</name>
<protein>
    <recommendedName>
        <fullName evidence="11">Mitochondrial import receptor subunit TOM20</fullName>
    </recommendedName>
    <alternativeName>
        <fullName evidence="10">Mitochondrial 20 kDa outer membrane protein</fullName>
    </alternativeName>
    <alternativeName>
        <fullName evidence="12">Mitochondrial import receptor subunit tom20</fullName>
    </alternativeName>
    <alternativeName>
        <fullName evidence="13">Translocase of outer membrane 20 kDa subunit</fullName>
    </alternativeName>
</protein>
<evidence type="ECO:0000256" key="14">
    <source>
        <dbReference type="SAM" id="Phobius"/>
    </source>
</evidence>
<dbReference type="GO" id="GO:0030150">
    <property type="term" value="P:protein import into mitochondrial matrix"/>
    <property type="evidence" value="ECO:0007669"/>
    <property type="project" value="EnsemblFungi"/>
</dbReference>
<dbReference type="PANTHER" id="PTHR12430">
    <property type="entry name" value="MITOCHONDRIAL IMPORT RECEPTOR SUBUNIT TOM20"/>
    <property type="match status" value="1"/>
</dbReference>
<dbReference type="GO" id="GO:0005742">
    <property type="term" value="C:mitochondrial outer membrane translocase complex"/>
    <property type="evidence" value="ECO:0007669"/>
    <property type="project" value="EnsemblFungi"/>
</dbReference>
<evidence type="ECO:0000256" key="11">
    <source>
        <dbReference type="ARBA" id="ARBA00068548"/>
    </source>
</evidence>
<reference evidence="15 16" key="1">
    <citation type="journal article" date="2009" name="Nature">
        <title>Evolution of pathogenicity and sexual reproduction in eight Candida genomes.</title>
        <authorList>
            <person name="Butler G."/>
            <person name="Rasmussen M.D."/>
            <person name="Lin M.F."/>
            <person name="Santos M.A."/>
            <person name="Sakthikumar S."/>
            <person name="Munro C.A."/>
            <person name="Rheinbay E."/>
            <person name="Grabherr M."/>
            <person name="Forche A."/>
            <person name="Reedy J.L."/>
            <person name="Agrafioti I."/>
            <person name="Arnaud M.B."/>
            <person name="Bates S."/>
            <person name="Brown A.J."/>
            <person name="Brunke S."/>
            <person name="Costanzo M.C."/>
            <person name="Fitzpatrick D.A."/>
            <person name="de Groot P.W."/>
            <person name="Harris D."/>
            <person name="Hoyer L.L."/>
            <person name="Hube B."/>
            <person name="Klis F.M."/>
            <person name="Kodira C."/>
            <person name="Lennard N."/>
            <person name="Logue M.E."/>
            <person name="Martin R."/>
            <person name="Neiman A.M."/>
            <person name="Nikolaou E."/>
            <person name="Quail M.A."/>
            <person name="Quinn J."/>
            <person name="Santos M.C."/>
            <person name="Schmitzberger F.F."/>
            <person name="Sherlock G."/>
            <person name="Shah P."/>
            <person name="Silverstein K.A."/>
            <person name="Skrzypek M.S."/>
            <person name="Soll D."/>
            <person name="Staggs R."/>
            <person name="Stansfield I."/>
            <person name="Stumpf M.P."/>
            <person name="Sudbery P.E."/>
            <person name="Srikantha T."/>
            <person name="Zeng Q."/>
            <person name="Berman J."/>
            <person name="Berriman M."/>
            <person name="Heitman J."/>
            <person name="Gow N.A."/>
            <person name="Lorenz M.C."/>
            <person name="Birren B.W."/>
            <person name="Kellis M."/>
            <person name="Cuomo C.A."/>
        </authorList>
    </citation>
    <scope>NUCLEOTIDE SEQUENCE [LARGE SCALE GENOMIC DNA]</scope>
    <source>
        <strain evidence="16">ATCC 6260 / CBS 566 / DSM 6381 / JCM 1539 / NBRC 10279 / NRRL Y-324</strain>
    </source>
</reference>
<dbReference type="Proteomes" id="UP000001997">
    <property type="component" value="Unassembled WGS sequence"/>
</dbReference>
<evidence type="ECO:0000256" key="12">
    <source>
        <dbReference type="ARBA" id="ARBA00073975"/>
    </source>
</evidence>
<dbReference type="GO" id="GO:0045040">
    <property type="term" value="P:protein insertion into mitochondrial outer membrane"/>
    <property type="evidence" value="ECO:0007669"/>
    <property type="project" value="EnsemblFungi"/>
</dbReference>
<keyword evidence="9 14" id="KW-0472">Membrane</keyword>
<dbReference type="GO" id="GO:0030943">
    <property type="term" value="F:mitochondrion targeting sequence binding"/>
    <property type="evidence" value="ECO:0007669"/>
    <property type="project" value="EnsemblFungi"/>
</dbReference>
<keyword evidence="7 14" id="KW-1133">Transmembrane helix</keyword>
<keyword evidence="16" id="KW-1185">Reference proteome</keyword>
<evidence type="ECO:0000256" key="2">
    <source>
        <dbReference type="ARBA" id="ARBA00005792"/>
    </source>
</evidence>
<evidence type="ECO:0000256" key="7">
    <source>
        <dbReference type="ARBA" id="ARBA00022989"/>
    </source>
</evidence>